<keyword evidence="7" id="KW-1185">Reference proteome</keyword>
<sequence length="1172" mass="130361">MDPELPLRSQLPHSLSSDDADCLRELGLVQLLEHDPRPTFVLDSTDTKDSNTGFKPIYRNVAILTLDSGQLWNDIIANEDPNITKEEYSVPLSQFRAWAFHENSKPLTVCDYSWRRCLIAGRWIVVSGQSVRAPLLSANTSVDGGTLSKKSSRSNFTTFDWTDDPPPVKLSAHVSWARGIDWGDTPLGPMRGWSPQLRSNATLIMQDPRPAVGFYGSELIMIYNEAYIELLGGLHPCMGRSAREVLASVWDDHFEPIIKQNLAGEVVDNSNIEIPLKRHGYVEETYFSIRFIPIFDSEGATIGHYEPVVETTKEVILERRSRTLLELSQELPRARDSEAYWNHAVQVFARNAKDVPFALFYSTEINGKSGDSTPRKDASDSQQRCTLRGFTGVLETASNGLGELDLRHDHGLVECFRQAVVVDKPIIVDLVEDSEVSVLAQAVQPHVSGDTCKVAVICPLRPPSSKDTILGFMVLGLNPRRPYDQEYSQFVHVASRLVATSFTSVVLHEEDIGRRERAITTAELIKSELRQQLVESKKDADRGHSKFQRFAERCDIGIFIVDMEGVYSYRNDAWYNICCPDDRNISLEEAWNAIVDKESVPMGQAKFEALAVTKEPQSFELRLTNSRCVPNIGADESLPEQQRKWVLCSIFPELSEEGEILEIIGCLTDITQQKWGEQLQADQATRAQESKRQLESFIDTTSHEMRNPLSAIVQCADSIISSHKTLEQLTSGDESYQNISLAIVDSAETIVQCSKHMKTIVDDVLTISKLDSGLFAMTPIDVQLESTARDAVKMFEGEAKSAGVDLQFYIEKSCKQLGVVSVSLDPTRVLQILINLITNAIKFTRLEATRKILVSLGISLERPTNNIDGRVAFIPTSGGSEAKTLQADWELGESVYVLFSVQDTGTGMTDAEHQLLFTRFSQTSPRTHIDYGGSGLGLFISRRLTEMHGGAIGFTSEKGVGSTFSFYVQSRKSKSTSQQRDDTSKSATAIDMSIKAHNTISRSQSYNKAEMYRDSGTSTPEKVIADSDLRILIVEDNLVNQRVLAKQLRNIGMHVAVANHGGEALEYLRSTNYCRADGSGNGLTLILMDWEMPVMDGLTCVANIRKLQKQGEVNGHVPVIAVTANVRSEQVETALKAGMDDVISKPFRIPELRSCIQKTLRNIAPAEETTLQ</sequence>
<dbReference type="AlphaFoldDB" id="A0A8H7MC84"/>
<gene>
    <name evidence="6" type="ORF">EKO04_008284</name>
</gene>
<evidence type="ECO:0000259" key="4">
    <source>
        <dbReference type="PROSITE" id="PS50110"/>
    </source>
</evidence>
<dbReference type="Pfam" id="PF26131">
    <property type="entry name" value="PAS-like"/>
    <property type="match status" value="1"/>
</dbReference>
<proteinExistence type="predicted"/>
<dbReference type="InterPro" id="IPR036097">
    <property type="entry name" value="HisK_dim/P_sf"/>
</dbReference>
<evidence type="ECO:0000313" key="6">
    <source>
        <dbReference type="EMBL" id="KAF9693531.1"/>
    </source>
</evidence>
<dbReference type="SUPFAM" id="SSF47384">
    <property type="entry name" value="Homodimeric domain of signal transducing histidine kinase"/>
    <property type="match status" value="1"/>
</dbReference>
<name>A0A8H7MC84_9PLEO</name>
<feature type="domain" description="PAC" evidence="5">
    <location>
        <begin position="617"/>
        <end position="682"/>
    </location>
</feature>
<dbReference type="InterPro" id="IPR005467">
    <property type="entry name" value="His_kinase_dom"/>
</dbReference>
<dbReference type="InterPro" id="IPR001789">
    <property type="entry name" value="Sig_transdc_resp-reg_receiver"/>
</dbReference>
<feature type="domain" description="Response regulatory" evidence="4">
    <location>
        <begin position="1030"/>
        <end position="1160"/>
    </location>
</feature>
<dbReference type="Pfam" id="PF02518">
    <property type="entry name" value="HATPase_c"/>
    <property type="match status" value="1"/>
</dbReference>
<dbReference type="SMART" id="SM00448">
    <property type="entry name" value="REC"/>
    <property type="match status" value="1"/>
</dbReference>
<dbReference type="SMART" id="SM00388">
    <property type="entry name" value="HisKA"/>
    <property type="match status" value="1"/>
</dbReference>
<dbReference type="SUPFAM" id="SSF52172">
    <property type="entry name" value="CheY-like"/>
    <property type="match status" value="1"/>
</dbReference>
<dbReference type="InterPro" id="IPR036890">
    <property type="entry name" value="HATPase_C_sf"/>
</dbReference>
<feature type="domain" description="Histidine kinase" evidence="3">
    <location>
        <begin position="700"/>
        <end position="972"/>
    </location>
</feature>
<dbReference type="InterPro" id="IPR035965">
    <property type="entry name" value="PAS-like_dom_sf"/>
</dbReference>
<dbReference type="Gene3D" id="3.30.565.10">
    <property type="entry name" value="Histidine kinase-like ATPase, C-terminal domain"/>
    <property type="match status" value="1"/>
</dbReference>
<dbReference type="InterPro" id="IPR003594">
    <property type="entry name" value="HATPase_dom"/>
</dbReference>
<dbReference type="Gene3D" id="3.40.50.2300">
    <property type="match status" value="1"/>
</dbReference>
<dbReference type="InterPro" id="IPR000700">
    <property type="entry name" value="PAS-assoc_C"/>
</dbReference>
<dbReference type="InterPro" id="IPR004358">
    <property type="entry name" value="Sig_transdc_His_kin-like_C"/>
</dbReference>
<accession>A0A8H7MC84</accession>
<evidence type="ECO:0000256" key="1">
    <source>
        <dbReference type="ARBA" id="ARBA00022553"/>
    </source>
</evidence>
<dbReference type="InterPro" id="IPR003661">
    <property type="entry name" value="HisK_dim/P_dom"/>
</dbReference>
<dbReference type="PRINTS" id="PR00344">
    <property type="entry name" value="BCTRLSENSOR"/>
</dbReference>
<evidence type="ECO:0000259" key="5">
    <source>
        <dbReference type="PROSITE" id="PS50113"/>
    </source>
</evidence>
<reference evidence="6" key="1">
    <citation type="submission" date="2018-12" db="EMBL/GenBank/DDBJ databases">
        <authorList>
            <person name="Syme R.A."/>
            <person name="Farfan-Caceres L."/>
            <person name="Lichtenzveig J."/>
        </authorList>
    </citation>
    <scope>NUCLEOTIDE SEQUENCE</scope>
    <source>
        <strain evidence="6">Al4</strain>
    </source>
</reference>
<dbReference type="Pfam" id="PF00072">
    <property type="entry name" value="Response_reg"/>
    <property type="match status" value="1"/>
</dbReference>
<dbReference type="PROSITE" id="PS50110">
    <property type="entry name" value="RESPONSE_REGULATORY"/>
    <property type="match status" value="1"/>
</dbReference>
<dbReference type="InterPro" id="IPR011006">
    <property type="entry name" value="CheY-like_superfamily"/>
</dbReference>
<dbReference type="Gene3D" id="1.10.287.130">
    <property type="match status" value="1"/>
</dbReference>
<dbReference type="PANTHER" id="PTHR43719">
    <property type="entry name" value="TWO-COMPONENT HISTIDINE KINASE"/>
    <property type="match status" value="1"/>
</dbReference>
<dbReference type="InterPro" id="IPR050956">
    <property type="entry name" value="2C_system_His_kinase"/>
</dbReference>
<dbReference type="InterPro" id="IPR058846">
    <property type="entry name" value="PAS-like"/>
</dbReference>
<dbReference type="PROSITE" id="PS50109">
    <property type="entry name" value="HIS_KIN"/>
    <property type="match status" value="1"/>
</dbReference>
<dbReference type="CDD" id="cd00082">
    <property type="entry name" value="HisKA"/>
    <property type="match status" value="1"/>
</dbReference>
<dbReference type="CDD" id="cd17546">
    <property type="entry name" value="REC_hyHK_CKI1_RcsC-like"/>
    <property type="match status" value="1"/>
</dbReference>
<dbReference type="SUPFAM" id="SSF55785">
    <property type="entry name" value="PYP-like sensor domain (PAS domain)"/>
    <property type="match status" value="1"/>
</dbReference>
<protein>
    <submittedName>
        <fullName evidence="6">Uncharacterized protein</fullName>
    </submittedName>
</protein>
<dbReference type="PROSITE" id="PS50113">
    <property type="entry name" value="PAC"/>
    <property type="match status" value="1"/>
</dbReference>
<reference evidence="6" key="2">
    <citation type="submission" date="2020-09" db="EMBL/GenBank/DDBJ databases">
        <title>Reference genome assembly for Australian Ascochyta lentis isolate Al4.</title>
        <authorList>
            <person name="Lee R.C."/>
            <person name="Farfan-Caceres L.M."/>
            <person name="Debler J.W."/>
            <person name="Williams A.H."/>
            <person name="Henares B.M."/>
        </authorList>
    </citation>
    <scope>NUCLEOTIDE SEQUENCE</scope>
    <source>
        <strain evidence="6">Al4</strain>
    </source>
</reference>
<comment type="caution">
    <text evidence="6">The sequence shown here is derived from an EMBL/GenBank/DDBJ whole genome shotgun (WGS) entry which is preliminary data.</text>
</comment>
<dbReference type="Gene3D" id="3.30.450.20">
    <property type="entry name" value="PAS domain"/>
    <property type="match status" value="2"/>
</dbReference>
<evidence type="ECO:0000313" key="7">
    <source>
        <dbReference type="Proteomes" id="UP000651452"/>
    </source>
</evidence>
<dbReference type="Proteomes" id="UP000651452">
    <property type="component" value="Unassembled WGS sequence"/>
</dbReference>
<dbReference type="Pfam" id="PF00512">
    <property type="entry name" value="HisKA"/>
    <property type="match status" value="1"/>
</dbReference>
<dbReference type="PANTHER" id="PTHR43719:SF30">
    <property type="entry name" value="TWO-COMPONENT SYSTEM RESPONSE REGULATOR"/>
    <property type="match status" value="1"/>
</dbReference>
<dbReference type="SMART" id="SM00387">
    <property type="entry name" value="HATPase_c"/>
    <property type="match status" value="1"/>
</dbReference>
<evidence type="ECO:0000259" key="3">
    <source>
        <dbReference type="PROSITE" id="PS50109"/>
    </source>
</evidence>
<feature type="modified residue" description="4-aspartylphosphate" evidence="2">
    <location>
        <position position="1089"/>
    </location>
</feature>
<keyword evidence="1 2" id="KW-0597">Phosphoprotein</keyword>
<dbReference type="EMBL" id="RZGK01000015">
    <property type="protein sequence ID" value="KAF9693531.1"/>
    <property type="molecule type" value="Genomic_DNA"/>
</dbReference>
<dbReference type="SUPFAM" id="SSF55874">
    <property type="entry name" value="ATPase domain of HSP90 chaperone/DNA topoisomerase II/histidine kinase"/>
    <property type="match status" value="1"/>
</dbReference>
<dbReference type="GO" id="GO:0000155">
    <property type="term" value="F:phosphorelay sensor kinase activity"/>
    <property type="evidence" value="ECO:0007669"/>
    <property type="project" value="InterPro"/>
</dbReference>
<organism evidence="6 7">
    <name type="scientific">Ascochyta lentis</name>
    <dbReference type="NCBI Taxonomy" id="205686"/>
    <lineage>
        <taxon>Eukaryota</taxon>
        <taxon>Fungi</taxon>
        <taxon>Dikarya</taxon>
        <taxon>Ascomycota</taxon>
        <taxon>Pezizomycotina</taxon>
        <taxon>Dothideomycetes</taxon>
        <taxon>Pleosporomycetidae</taxon>
        <taxon>Pleosporales</taxon>
        <taxon>Pleosporineae</taxon>
        <taxon>Didymellaceae</taxon>
        <taxon>Ascochyta</taxon>
    </lineage>
</organism>
<evidence type="ECO:0000256" key="2">
    <source>
        <dbReference type="PROSITE-ProRule" id="PRU00169"/>
    </source>
</evidence>
<dbReference type="OrthoDB" id="60033at2759"/>